<accession>A0ABT6EUR9</accession>
<organism evidence="8 9">
    <name type="scientific">Candidatus Synechococcus calcipolaris G9</name>
    <dbReference type="NCBI Taxonomy" id="1497997"/>
    <lineage>
        <taxon>Bacteria</taxon>
        <taxon>Bacillati</taxon>
        <taxon>Cyanobacteriota</taxon>
        <taxon>Cyanophyceae</taxon>
        <taxon>Synechococcales</taxon>
        <taxon>Synechococcaceae</taxon>
        <taxon>Synechococcus</taxon>
    </lineage>
</organism>
<evidence type="ECO:0000256" key="2">
    <source>
        <dbReference type="ARBA" id="ARBA00022475"/>
    </source>
</evidence>
<evidence type="ECO:0000313" key="9">
    <source>
        <dbReference type="Proteomes" id="UP001154265"/>
    </source>
</evidence>
<feature type="domain" description="RDD" evidence="7">
    <location>
        <begin position="14"/>
        <end position="149"/>
    </location>
</feature>
<dbReference type="Proteomes" id="UP001154265">
    <property type="component" value="Unassembled WGS sequence"/>
</dbReference>
<reference evidence="8" key="2">
    <citation type="submission" date="2022-01" db="EMBL/GenBank/DDBJ databases">
        <authorList>
            <person name="Zivanovic Y."/>
            <person name="Moreira D."/>
            <person name="Lopez-Garcia P."/>
        </authorList>
    </citation>
    <scope>NUCLEOTIDE SEQUENCE</scope>
    <source>
        <strain evidence="8">G9</strain>
    </source>
</reference>
<proteinExistence type="predicted"/>
<feature type="transmembrane region" description="Helical" evidence="6">
    <location>
        <begin position="21"/>
        <end position="39"/>
    </location>
</feature>
<dbReference type="InterPro" id="IPR051791">
    <property type="entry name" value="Pra-immunoreactive"/>
</dbReference>
<evidence type="ECO:0000256" key="1">
    <source>
        <dbReference type="ARBA" id="ARBA00004651"/>
    </source>
</evidence>
<keyword evidence="9" id="KW-1185">Reference proteome</keyword>
<name>A0ABT6EUR9_9SYNE</name>
<dbReference type="Pfam" id="PF06271">
    <property type="entry name" value="RDD"/>
    <property type="match status" value="1"/>
</dbReference>
<protein>
    <submittedName>
        <fullName evidence="8">RDD family protein</fullName>
    </submittedName>
</protein>
<evidence type="ECO:0000256" key="3">
    <source>
        <dbReference type="ARBA" id="ARBA00022692"/>
    </source>
</evidence>
<dbReference type="PANTHER" id="PTHR36115:SF6">
    <property type="entry name" value="PROLINE-RICH ANTIGEN HOMOLOG"/>
    <property type="match status" value="1"/>
</dbReference>
<comment type="subcellular location">
    <subcellularLocation>
        <location evidence="1">Cell membrane</location>
        <topology evidence="1">Multi-pass membrane protein</topology>
    </subcellularLocation>
</comment>
<keyword evidence="3 6" id="KW-0812">Transmembrane</keyword>
<evidence type="ECO:0000313" key="8">
    <source>
        <dbReference type="EMBL" id="MDG2989594.1"/>
    </source>
</evidence>
<comment type="caution">
    <text evidence="8">The sequence shown here is derived from an EMBL/GenBank/DDBJ whole genome shotgun (WGS) entry which is preliminary data.</text>
</comment>
<evidence type="ECO:0000256" key="6">
    <source>
        <dbReference type="SAM" id="Phobius"/>
    </source>
</evidence>
<evidence type="ECO:0000256" key="5">
    <source>
        <dbReference type="ARBA" id="ARBA00023136"/>
    </source>
</evidence>
<reference evidence="8" key="1">
    <citation type="journal article" date="2022" name="Genome Biol. Evol.">
        <title>A New Gene Family Diagnostic for Intracellular Biomineralization of Amorphous Ca Carbonates by Cyanobacteria.</title>
        <authorList>
            <person name="Benzerara K."/>
            <person name="Duprat E."/>
            <person name="Bitard-Feildel T."/>
            <person name="Caumes G."/>
            <person name="Cassier-Chauvat C."/>
            <person name="Chauvat F."/>
            <person name="Dezi M."/>
            <person name="Diop S.I."/>
            <person name="Gaschignard G."/>
            <person name="Gorgen S."/>
            <person name="Gugger M."/>
            <person name="Lopez-Garcia P."/>
            <person name="Millet M."/>
            <person name="Skouri-Panet F."/>
            <person name="Moreira D."/>
            <person name="Callebaut I."/>
        </authorList>
    </citation>
    <scope>NUCLEOTIDE SEQUENCE</scope>
    <source>
        <strain evidence="8">G9</strain>
    </source>
</reference>
<dbReference type="RefSeq" id="WP_277865513.1">
    <property type="nucleotide sequence ID" value="NZ_JAKKUT010000001.1"/>
</dbReference>
<sequence>MGAISRQIPPPLPLAQPWRRGAATMIDFLLAWLFSVLGYSPGAAIQWAQILVFFIAWWGLRVAFVNRNRGQSPGHWLMDVRLLDRRGRTPDFISLNKRELVMGVCALLTLVVLETFGRGFTVLLLLAPLLINCAPAWVDERHRTLHDRLGATEVYRCYRGFSLDRKLIQIMSKLRKDV</sequence>
<dbReference type="InterPro" id="IPR010432">
    <property type="entry name" value="RDD"/>
</dbReference>
<keyword evidence="2" id="KW-1003">Cell membrane</keyword>
<dbReference type="EMBL" id="JAKKUT010000001">
    <property type="protein sequence ID" value="MDG2989594.1"/>
    <property type="molecule type" value="Genomic_DNA"/>
</dbReference>
<dbReference type="PANTHER" id="PTHR36115">
    <property type="entry name" value="PROLINE-RICH ANTIGEN HOMOLOG-RELATED"/>
    <property type="match status" value="1"/>
</dbReference>
<keyword evidence="5 6" id="KW-0472">Membrane</keyword>
<keyword evidence="4 6" id="KW-1133">Transmembrane helix</keyword>
<evidence type="ECO:0000259" key="7">
    <source>
        <dbReference type="Pfam" id="PF06271"/>
    </source>
</evidence>
<gene>
    <name evidence="8" type="ORF">L3556_01405</name>
</gene>
<feature type="transmembrane region" description="Helical" evidence="6">
    <location>
        <begin position="119"/>
        <end position="138"/>
    </location>
</feature>
<evidence type="ECO:0000256" key="4">
    <source>
        <dbReference type="ARBA" id="ARBA00022989"/>
    </source>
</evidence>